<dbReference type="AlphaFoldDB" id="A0A538TBS3"/>
<sequence length="228" mass="24311">MRFGTGIHPRQWHRGAWLTAFLLAALGLLLTHRPTGGLAYAMELAAAEEGKGSATAGDSATAAPARHAGTDGYVSEIVDSSYTVGPAEFFALDLPTNKGGAKAVHLFGTVSTHGRKDIIVRLFRASDYDLWLKQKSGKKPQPLWTSPRSSNLTLDQDLPAGTPIVLLLRRTICRRRVPTRTTRCLLLRLLRPAATDAEDSGRREAGGSAPLLPGAGRPGRSAPCGPGR</sequence>
<comment type="caution">
    <text evidence="2">The sequence shown here is derived from an EMBL/GenBank/DDBJ whole genome shotgun (WGS) entry which is preliminary data.</text>
</comment>
<evidence type="ECO:0000256" key="1">
    <source>
        <dbReference type="SAM" id="MobiDB-lite"/>
    </source>
</evidence>
<accession>A0A538TBS3</accession>
<protein>
    <submittedName>
        <fullName evidence="2">Uncharacterized protein</fullName>
    </submittedName>
</protein>
<evidence type="ECO:0000313" key="3">
    <source>
        <dbReference type="Proteomes" id="UP000320913"/>
    </source>
</evidence>
<dbReference type="Proteomes" id="UP000320913">
    <property type="component" value="Unassembled WGS sequence"/>
</dbReference>
<feature type="region of interest" description="Disordered" evidence="1">
    <location>
        <begin position="195"/>
        <end position="228"/>
    </location>
</feature>
<name>A0A538TBS3_UNCEI</name>
<reference evidence="2 3" key="1">
    <citation type="journal article" date="2019" name="Nat. Microbiol.">
        <title>Mediterranean grassland soil C-N compound turnover is dependent on rainfall and depth, and is mediated by genomically divergent microorganisms.</title>
        <authorList>
            <person name="Diamond S."/>
            <person name="Andeer P.F."/>
            <person name="Li Z."/>
            <person name="Crits-Christoph A."/>
            <person name="Burstein D."/>
            <person name="Anantharaman K."/>
            <person name="Lane K.R."/>
            <person name="Thomas B.C."/>
            <person name="Pan C."/>
            <person name="Northen T.R."/>
            <person name="Banfield J.F."/>
        </authorList>
    </citation>
    <scope>NUCLEOTIDE SEQUENCE [LARGE SCALE GENOMIC DNA]</scope>
    <source>
        <strain evidence="2">WS_5</strain>
    </source>
</reference>
<dbReference type="EMBL" id="VBOV01000050">
    <property type="protein sequence ID" value="TMQ61080.1"/>
    <property type="molecule type" value="Genomic_DNA"/>
</dbReference>
<proteinExistence type="predicted"/>
<organism evidence="2 3">
    <name type="scientific">Eiseniibacteriota bacterium</name>
    <dbReference type="NCBI Taxonomy" id="2212470"/>
    <lineage>
        <taxon>Bacteria</taxon>
        <taxon>Candidatus Eiseniibacteriota</taxon>
    </lineage>
</organism>
<feature type="compositionally biased region" description="Low complexity" evidence="1">
    <location>
        <begin position="206"/>
        <end position="221"/>
    </location>
</feature>
<evidence type="ECO:0000313" key="2">
    <source>
        <dbReference type="EMBL" id="TMQ61080.1"/>
    </source>
</evidence>
<gene>
    <name evidence="2" type="ORF">E6K75_02015</name>
</gene>